<dbReference type="SFLD" id="SFLDS00029">
    <property type="entry name" value="Radical_SAM"/>
    <property type="match status" value="1"/>
</dbReference>
<dbReference type="SFLD" id="SFLDG01067">
    <property type="entry name" value="SPASM/twitch_domain_containing"/>
    <property type="match status" value="1"/>
</dbReference>
<dbReference type="PANTHER" id="PTHR43273:SF3">
    <property type="entry name" value="ANAEROBIC SULFATASE-MATURATING ENZYME HOMOLOG ASLB-RELATED"/>
    <property type="match status" value="1"/>
</dbReference>
<dbReference type="SFLD" id="SFLDG01072">
    <property type="entry name" value="dehydrogenase_like"/>
    <property type="match status" value="1"/>
</dbReference>
<evidence type="ECO:0000313" key="8">
    <source>
        <dbReference type="EMBL" id="TVM31542.1"/>
    </source>
</evidence>
<dbReference type="PANTHER" id="PTHR43273">
    <property type="entry name" value="ANAEROBIC SULFATASE-MATURATING ENZYME HOMOLOG ASLB-RELATED"/>
    <property type="match status" value="1"/>
</dbReference>
<comment type="cofactor">
    <cofactor evidence="1">
        <name>[4Fe-4S] cluster</name>
        <dbReference type="ChEBI" id="CHEBI:49883"/>
    </cofactor>
</comment>
<keyword evidence="4" id="KW-0408">Iron</keyword>
<dbReference type="EMBL" id="QMIF01000015">
    <property type="protein sequence ID" value="TVM31542.1"/>
    <property type="molecule type" value="Genomic_DNA"/>
</dbReference>
<dbReference type="SFLD" id="SFLDG01386">
    <property type="entry name" value="main_SPASM_domain-containing"/>
    <property type="match status" value="1"/>
</dbReference>
<dbReference type="InterPro" id="IPR007197">
    <property type="entry name" value="rSAM"/>
</dbReference>
<organism evidence="8 9">
    <name type="scientific">Oceanidesulfovibrio marinus</name>
    <dbReference type="NCBI Taxonomy" id="370038"/>
    <lineage>
        <taxon>Bacteria</taxon>
        <taxon>Pseudomonadati</taxon>
        <taxon>Thermodesulfobacteriota</taxon>
        <taxon>Desulfovibrionia</taxon>
        <taxon>Desulfovibrionales</taxon>
        <taxon>Desulfovibrionaceae</taxon>
        <taxon>Oceanidesulfovibrio</taxon>
    </lineage>
</organism>
<dbReference type="SUPFAM" id="SSF102114">
    <property type="entry name" value="Radical SAM enzymes"/>
    <property type="match status" value="1"/>
</dbReference>
<comment type="caution">
    <text evidence="8">The sequence shown here is derived from an EMBL/GenBank/DDBJ whole genome shotgun (WGS) entry which is preliminary data.</text>
</comment>
<dbReference type="SFLD" id="SFLDG01384">
    <property type="entry name" value="thioether_bond_formation_requi"/>
    <property type="match status" value="1"/>
</dbReference>
<reference evidence="8 9" key="1">
    <citation type="submission" date="2018-06" db="EMBL/GenBank/DDBJ databases">
        <title>Complete genome of Desulfovibrio marinus P48SEP.</title>
        <authorList>
            <person name="Crispim J.S."/>
            <person name="Vidigal P.M.P."/>
            <person name="Silva L.C.F."/>
            <person name="Araujo L.C."/>
            <person name="Laguardia C.N."/>
            <person name="Dias R.S."/>
            <person name="Sousa M.P."/>
            <person name="Paula S.O."/>
            <person name="Silva C."/>
        </authorList>
    </citation>
    <scope>NUCLEOTIDE SEQUENCE [LARGE SCALE GENOMIC DNA]</scope>
    <source>
        <strain evidence="8 9">P48SEP</strain>
    </source>
</reference>
<protein>
    <submittedName>
        <fullName evidence="8">Anaerobic sulfatase maturase</fullName>
    </submittedName>
</protein>
<dbReference type="GO" id="GO:0046872">
    <property type="term" value="F:metal ion binding"/>
    <property type="evidence" value="ECO:0007669"/>
    <property type="project" value="UniProtKB-KW"/>
</dbReference>
<accession>A0A6P1ZFF7</accession>
<evidence type="ECO:0000256" key="4">
    <source>
        <dbReference type="ARBA" id="ARBA00023004"/>
    </source>
</evidence>
<evidence type="ECO:0000256" key="1">
    <source>
        <dbReference type="ARBA" id="ARBA00001966"/>
    </source>
</evidence>
<gene>
    <name evidence="8" type="ORF">DQK91_17900</name>
</gene>
<dbReference type="NCBIfam" id="TIGR03942">
    <property type="entry name" value="sulfatase_rSAM"/>
    <property type="match status" value="1"/>
</dbReference>
<evidence type="ECO:0000256" key="3">
    <source>
        <dbReference type="ARBA" id="ARBA00022723"/>
    </source>
</evidence>
<feature type="domain" description="Radical SAM core" evidence="7">
    <location>
        <begin position="1"/>
        <end position="227"/>
    </location>
</feature>
<evidence type="ECO:0000256" key="6">
    <source>
        <dbReference type="ARBA" id="ARBA00023601"/>
    </source>
</evidence>
<evidence type="ECO:0000256" key="5">
    <source>
        <dbReference type="ARBA" id="ARBA00023014"/>
    </source>
</evidence>
<dbReference type="Pfam" id="PF13186">
    <property type="entry name" value="SPASM"/>
    <property type="match status" value="1"/>
</dbReference>
<keyword evidence="3" id="KW-0479">Metal-binding</keyword>
<dbReference type="GO" id="GO:0051536">
    <property type="term" value="F:iron-sulfur cluster binding"/>
    <property type="evidence" value="ECO:0007669"/>
    <property type="project" value="UniProtKB-KW"/>
</dbReference>
<evidence type="ECO:0000313" key="9">
    <source>
        <dbReference type="Proteomes" id="UP000434052"/>
    </source>
</evidence>
<dbReference type="InterPro" id="IPR023867">
    <property type="entry name" value="Sulphatase_maturase_rSAM"/>
</dbReference>
<dbReference type="InterPro" id="IPR023885">
    <property type="entry name" value="4Fe4S-binding_SPASM_dom"/>
</dbReference>
<evidence type="ECO:0000256" key="2">
    <source>
        <dbReference type="ARBA" id="ARBA00022691"/>
    </source>
</evidence>
<dbReference type="Proteomes" id="UP000434052">
    <property type="component" value="Unassembled WGS sequence"/>
</dbReference>
<keyword evidence="5" id="KW-0411">Iron-sulfur</keyword>
<dbReference type="CDD" id="cd01335">
    <property type="entry name" value="Radical_SAM"/>
    <property type="match status" value="1"/>
</dbReference>
<dbReference type="Gene3D" id="3.20.20.70">
    <property type="entry name" value="Aldolase class I"/>
    <property type="match status" value="1"/>
</dbReference>
<dbReference type="OrthoDB" id="9782387at2"/>
<comment type="similarity">
    <text evidence="6">Belongs to the radical SAM superfamily. Anaerobic sulfatase-maturating enzyme family.</text>
</comment>
<dbReference type="RefSeq" id="WP_144306774.1">
    <property type="nucleotide sequence ID" value="NZ_QMIF01000015.1"/>
</dbReference>
<dbReference type="AlphaFoldDB" id="A0A6P1ZFF7"/>
<dbReference type="PROSITE" id="PS51918">
    <property type="entry name" value="RADICAL_SAM"/>
    <property type="match status" value="1"/>
</dbReference>
<dbReference type="Pfam" id="PF04055">
    <property type="entry name" value="Radical_SAM"/>
    <property type="match status" value="1"/>
</dbReference>
<evidence type="ECO:0000259" key="7">
    <source>
        <dbReference type="PROSITE" id="PS51918"/>
    </source>
</evidence>
<dbReference type="NCBIfam" id="TIGR04085">
    <property type="entry name" value="rSAM_more_4Fe4S"/>
    <property type="match status" value="1"/>
</dbReference>
<proteinExistence type="inferred from homology"/>
<sequence length="370" mass="41953">MHQPFSLLIKPASADCNLRCDYCFYLDKAALYPESGKHRMSEETLRAMLARYFETEQPVYSMVWQGGEPTLMGAPFYKRVTALQQELAPRGAHIANSIQTNATMVGEALAAHLGRYRFLAGCSIDGPADLHDVSRRTAGGKPSHSRVLRGVRMLQKHRVPVNAVTLVSAANVREPLRVHRHLLEQGFRHIQYIPCVELDEQGEPLPWSITGAEWGRFLEAVFEEWYAAADWGVSVRNFESVLARLAGMGSGECRLCERCDQYLVVEHNGDIYPCDFFVDKAHWLGNVHDTSLRDVRESPAYAAFFQAKSRIPEPCSACEFLRVCMGDCPKFRTGEQFNKRSRLCDGWQYFFMATRERFQSMARSIALRAA</sequence>
<keyword evidence="2" id="KW-0949">S-adenosyl-L-methionine</keyword>
<dbReference type="InterPro" id="IPR013785">
    <property type="entry name" value="Aldolase_TIM"/>
</dbReference>
<name>A0A6P1ZFF7_9BACT</name>
<dbReference type="InterPro" id="IPR058240">
    <property type="entry name" value="rSAM_sf"/>
</dbReference>
<dbReference type="GO" id="GO:0016491">
    <property type="term" value="F:oxidoreductase activity"/>
    <property type="evidence" value="ECO:0007669"/>
    <property type="project" value="InterPro"/>
</dbReference>